<dbReference type="Pfam" id="PF00200">
    <property type="entry name" value="Disintegrin"/>
    <property type="match status" value="1"/>
</dbReference>
<dbReference type="InterPro" id="IPR000742">
    <property type="entry name" value="EGF"/>
</dbReference>
<evidence type="ECO:0000256" key="3">
    <source>
        <dbReference type="ARBA" id="ARBA00022692"/>
    </source>
</evidence>
<dbReference type="AlphaFoldDB" id="A0A2Y9J444"/>
<dbReference type="GO" id="GO:0006508">
    <property type="term" value="P:proteolysis"/>
    <property type="evidence" value="ECO:0007669"/>
    <property type="project" value="InterPro"/>
</dbReference>
<dbReference type="GO" id="GO:0008584">
    <property type="term" value="P:male gonad development"/>
    <property type="evidence" value="ECO:0007669"/>
    <property type="project" value="TreeGrafter"/>
</dbReference>
<evidence type="ECO:0000256" key="8">
    <source>
        <dbReference type="PROSITE-ProRule" id="PRU00068"/>
    </source>
</evidence>
<evidence type="ECO:0000313" key="18">
    <source>
        <dbReference type="RefSeq" id="XP_022354489.1"/>
    </source>
</evidence>
<dbReference type="SMART" id="SM00050">
    <property type="entry name" value="DISIN"/>
    <property type="match status" value="1"/>
</dbReference>
<dbReference type="RefSeq" id="XP_022354489.1">
    <property type="nucleotide sequence ID" value="XM_022498781.1"/>
</dbReference>
<dbReference type="InterPro" id="IPR002870">
    <property type="entry name" value="Peptidase_M12B_N"/>
</dbReference>
<dbReference type="SUPFAM" id="SSF57552">
    <property type="entry name" value="Blood coagulation inhibitor (disintegrin)"/>
    <property type="match status" value="1"/>
</dbReference>
<dbReference type="InterPro" id="IPR006586">
    <property type="entry name" value="ADAM_Cys-rich"/>
</dbReference>
<dbReference type="PROSITE" id="PS50214">
    <property type="entry name" value="DISINTEGRIN_2"/>
    <property type="match status" value="1"/>
</dbReference>
<evidence type="ECO:0000256" key="1">
    <source>
        <dbReference type="ARBA" id="ARBA00004479"/>
    </source>
</evidence>
<dbReference type="Proteomes" id="UP000248482">
    <property type="component" value="Unplaced"/>
</dbReference>
<feature type="disulfide bond" evidence="10">
    <location>
        <begin position="363"/>
        <end position="368"/>
    </location>
</feature>
<dbReference type="PANTHER" id="PTHR11905">
    <property type="entry name" value="ADAM A DISINTEGRIN AND METALLOPROTEASE DOMAIN"/>
    <property type="match status" value="1"/>
</dbReference>
<reference evidence="18" key="1">
    <citation type="submission" date="2025-08" db="UniProtKB">
        <authorList>
            <consortium name="RefSeq"/>
        </authorList>
    </citation>
    <scope>IDENTIFICATION</scope>
    <source>
        <tissue evidence="18">Blood</tissue>
    </source>
</reference>
<comment type="subunit">
    <text evidence="7">Interacts with TEX101.</text>
</comment>
<dbReference type="InterPro" id="IPR001762">
    <property type="entry name" value="Disintegrin_dom"/>
</dbReference>
<evidence type="ECO:0000256" key="13">
    <source>
        <dbReference type="SAM" id="SignalP"/>
    </source>
</evidence>
<dbReference type="InterPro" id="IPR036436">
    <property type="entry name" value="Disintegrin_dom_sf"/>
</dbReference>
<evidence type="ECO:0000256" key="10">
    <source>
        <dbReference type="PROSITE-ProRule" id="PRU00276"/>
    </source>
</evidence>
<dbReference type="InterPro" id="IPR018358">
    <property type="entry name" value="Disintegrin_CS"/>
</dbReference>
<evidence type="ECO:0000256" key="9">
    <source>
        <dbReference type="PROSITE-ProRule" id="PRU00076"/>
    </source>
</evidence>
<evidence type="ECO:0000256" key="6">
    <source>
        <dbReference type="ARBA" id="ARBA00023157"/>
    </source>
</evidence>
<evidence type="ECO:0000256" key="12">
    <source>
        <dbReference type="SAM" id="Phobius"/>
    </source>
</evidence>
<name>A0A2Y9J444_ENHLU</name>
<dbReference type="GeneID" id="111144479"/>
<evidence type="ECO:0000256" key="4">
    <source>
        <dbReference type="ARBA" id="ARBA00022989"/>
    </source>
</evidence>
<accession>A0A2Y9J444</accession>
<keyword evidence="17" id="KW-1185">Reference proteome</keyword>
<dbReference type="GO" id="GO:0004222">
    <property type="term" value="F:metalloendopeptidase activity"/>
    <property type="evidence" value="ECO:0007669"/>
    <property type="project" value="InterPro"/>
</dbReference>
<dbReference type="Pfam" id="PF08516">
    <property type="entry name" value="ADAM_CR"/>
    <property type="match status" value="1"/>
</dbReference>
<evidence type="ECO:0000256" key="2">
    <source>
        <dbReference type="ARBA" id="ARBA00022536"/>
    </source>
</evidence>
<evidence type="ECO:0000256" key="5">
    <source>
        <dbReference type="ARBA" id="ARBA00023136"/>
    </source>
</evidence>
<keyword evidence="3 12" id="KW-0812">Transmembrane</keyword>
<keyword evidence="6 9" id="KW-1015">Disulfide bond</keyword>
<feature type="disulfide bond" evidence="9">
    <location>
        <begin position="677"/>
        <end position="686"/>
    </location>
</feature>
<dbReference type="PROSITE" id="PS50026">
    <property type="entry name" value="EGF_3"/>
    <property type="match status" value="1"/>
</dbReference>
<dbReference type="GO" id="GO:0005886">
    <property type="term" value="C:plasma membrane"/>
    <property type="evidence" value="ECO:0007669"/>
    <property type="project" value="TreeGrafter"/>
</dbReference>
<keyword evidence="4 12" id="KW-1133">Transmembrane helix</keyword>
<feature type="chain" id="PRO_5015981641" evidence="13">
    <location>
        <begin position="17"/>
        <end position="934"/>
    </location>
</feature>
<dbReference type="GO" id="GO:0007339">
    <property type="term" value="P:binding of sperm to zona pellucida"/>
    <property type="evidence" value="ECO:0007669"/>
    <property type="project" value="TreeGrafter"/>
</dbReference>
<dbReference type="SMART" id="SM00608">
    <property type="entry name" value="ACR"/>
    <property type="match status" value="1"/>
</dbReference>
<dbReference type="InterPro" id="IPR001590">
    <property type="entry name" value="Peptidase_M12B"/>
</dbReference>
<evidence type="ECO:0000259" key="14">
    <source>
        <dbReference type="PROSITE" id="PS50026"/>
    </source>
</evidence>
<evidence type="ECO:0000313" key="17">
    <source>
        <dbReference type="Proteomes" id="UP000248482"/>
    </source>
</evidence>
<dbReference type="PANTHER" id="PTHR11905:SF28">
    <property type="entry name" value="DISINTEGRIN AND METALLOPROTEINASE DOMAIN-CONTAINING PROTEIN 5"/>
    <property type="match status" value="1"/>
</dbReference>
<comment type="subcellular location">
    <subcellularLocation>
        <location evidence="1">Membrane</location>
        <topology evidence="1">Single-pass type I membrane protein</topology>
    </subcellularLocation>
</comment>
<proteinExistence type="predicted"/>
<organism evidence="17 18">
    <name type="scientific">Enhydra lutris kenyoni</name>
    <name type="common">northern sea otter</name>
    <dbReference type="NCBI Taxonomy" id="391180"/>
    <lineage>
        <taxon>Eukaryota</taxon>
        <taxon>Metazoa</taxon>
        <taxon>Chordata</taxon>
        <taxon>Craniata</taxon>
        <taxon>Vertebrata</taxon>
        <taxon>Euteleostomi</taxon>
        <taxon>Mammalia</taxon>
        <taxon>Eutheria</taxon>
        <taxon>Laurasiatheria</taxon>
        <taxon>Carnivora</taxon>
        <taxon>Caniformia</taxon>
        <taxon>Musteloidea</taxon>
        <taxon>Mustelidae</taxon>
        <taxon>Lutrinae</taxon>
        <taxon>Enhydra</taxon>
    </lineage>
</organism>
<dbReference type="PROSITE" id="PS01186">
    <property type="entry name" value="EGF_2"/>
    <property type="match status" value="1"/>
</dbReference>
<dbReference type="SUPFAM" id="SSF55486">
    <property type="entry name" value="Metalloproteases ('zincins'), catalytic domain"/>
    <property type="match status" value="1"/>
</dbReference>
<dbReference type="Pfam" id="PF01421">
    <property type="entry name" value="Reprolysin"/>
    <property type="match status" value="1"/>
</dbReference>
<protein>
    <submittedName>
        <fullName evidence="18">Disintegrin and metalloproteinase domain-containing protein 5-like</fullName>
    </submittedName>
</protein>
<dbReference type="InterPro" id="IPR024079">
    <property type="entry name" value="MetalloPept_cat_dom_sf"/>
</dbReference>
<feature type="disulfide bond" evidence="8">
    <location>
        <begin position="478"/>
        <end position="498"/>
    </location>
</feature>
<gene>
    <name evidence="18" type="primary">LOC111144479</name>
</gene>
<evidence type="ECO:0000259" key="15">
    <source>
        <dbReference type="PROSITE" id="PS50214"/>
    </source>
</evidence>
<sequence>MFLLLVLLTGLGELHADPGPHTTFLQTTVPEKFSSFDTEGNPENNICLCSSSLVSYILFQRHAIAYVDKQSAMIAYIITIKGKPYFVHLTKQLFLSSVSVVYFYDNDDIQHSQPLLAQVDCSYHGYVAGFPHSLVSLHTCSGLRGTLQLKNISYGIEPMEAVSGFVHMIYEEKYDIVVPLLGETKTYSYNNIYYHIRKSSERTEFFKLHPQYLEIYIVVDKILFDYMGSDVKAVTRKIIQIIGFVNTMFSQLKLTVVISSIEIWSNKNKISTTGNPNNILSRFLEWKYKHIFRPHQVAYLFAFKKHPSFLGATFPGKICNKNFAVGVALYPEGLSLESYTTSIVQLLGFNLGLSYDDPDTCYCSGDVCTMSPKAVQSGGVKEFSTCSLDDFKYLASQSGFECLQKILPEMPVYKEAQRKVCGNGKLEHGEECDCGIIENCTHKDCCDARICLMKKGKQCGSGECCTLDCKLKPVGIQCRKSLDECDFPEYCNGVSSHCVPDTYARDGQSCDSGDAYCFGGRCRIHNKQCKDLIGGASRGGPFACYDEVNTRGDRYGNCGRDFCSYPNLLCGKLVCAWPHKTLISRANLSVIYTHVQDEICVSTFRPNEKLPKNSWTTYENPEDRDDTFVQDGTVCGPEMYCVKFVCVKVQHQITDEECNSTYCNSHGVCNNLNHCQCEKGFDPPTCLQKKGEFGSIDDGHKAPSGKSYLSEQNTTPSKHRLLLIFYISLPVLIITATVLIKQNKIRELCYREETESERSVPEESSSNSRLSPSVSLNFHPIYCKLNPEEALNQRAFIKFYIVWDLQNLDLPLDQQPWQWYAGASSYQLARNFALIKKNRQVLVKPICRRCTYDPHVIPECVSNLRVLKNKTQAREGSRIFRRVHPLDGLSAQRAVRGRPGLRLRLRGRVRREGGGGRSRRAPPSPPPLLRRFGP</sequence>
<evidence type="ECO:0000256" key="11">
    <source>
        <dbReference type="SAM" id="MobiDB-lite"/>
    </source>
</evidence>
<keyword evidence="2 9" id="KW-0245">EGF-like domain</keyword>
<dbReference type="InterPro" id="IPR034027">
    <property type="entry name" value="Reprolysin_adamalysin"/>
</dbReference>
<feature type="domain" description="EGF-like" evidence="14">
    <location>
        <begin position="654"/>
        <end position="687"/>
    </location>
</feature>
<dbReference type="FunFam" id="4.10.70.10:FF:000001">
    <property type="entry name" value="Disintegrin and metalloproteinase domain-containing protein 22"/>
    <property type="match status" value="1"/>
</dbReference>
<feature type="domain" description="Peptidase M12B" evidence="16">
    <location>
        <begin position="211"/>
        <end position="407"/>
    </location>
</feature>
<dbReference type="Gene3D" id="3.40.390.10">
    <property type="entry name" value="Collagenase (Catalytic Domain)"/>
    <property type="match status" value="1"/>
</dbReference>
<dbReference type="PROSITE" id="PS00427">
    <property type="entry name" value="DISINTEGRIN_1"/>
    <property type="match status" value="1"/>
</dbReference>
<keyword evidence="13" id="KW-0732">Signal</keyword>
<comment type="caution">
    <text evidence="9">Lacks conserved residue(s) required for the propagation of feature annotation.</text>
</comment>
<dbReference type="GO" id="GO:0007155">
    <property type="term" value="P:cell adhesion"/>
    <property type="evidence" value="ECO:0007669"/>
    <property type="project" value="TreeGrafter"/>
</dbReference>
<keyword evidence="5 12" id="KW-0472">Membrane</keyword>
<dbReference type="PROSITE" id="PS50215">
    <property type="entry name" value="ADAM_MEPRO"/>
    <property type="match status" value="1"/>
</dbReference>
<dbReference type="KEGG" id="elk:111144479"/>
<dbReference type="OrthoDB" id="5951731at2759"/>
<feature type="region of interest" description="Disordered" evidence="11">
    <location>
        <begin position="911"/>
        <end position="934"/>
    </location>
</feature>
<evidence type="ECO:0000259" key="16">
    <source>
        <dbReference type="PROSITE" id="PS50215"/>
    </source>
</evidence>
<dbReference type="Pfam" id="PF01562">
    <property type="entry name" value="Pep_M12B_propep"/>
    <property type="match status" value="1"/>
</dbReference>
<feature type="signal peptide" evidence="13">
    <location>
        <begin position="1"/>
        <end position="16"/>
    </location>
</feature>
<feature type="domain" description="Disintegrin" evidence="15">
    <location>
        <begin position="418"/>
        <end position="506"/>
    </location>
</feature>
<evidence type="ECO:0000256" key="7">
    <source>
        <dbReference type="ARBA" id="ARBA00038664"/>
    </source>
</evidence>
<dbReference type="CDD" id="cd04269">
    <property type="entry name" value="ZnMc_adamalysin_II_like"/>
    <property type="match status" value="1"/>
</dbReference>
<feature type="transmembrane region" description="Helical" evidence="12">
    <location>
        <begin position="721"/>
        <end position="740"/>
    </location>
</feature>
<dbReference type="Gene3D" id="4.10.70.10">
    <property type="entry name" value="Disintegrin domain"/>
    <property type="match status" value="1"/>
</dbReference>